<comment type="cofactor">
    <cofactor evidence="1 12">
        <name>heme</name>
        <dbReference type="ChEBI" id="CHEBI:30413"/>
    </cofactor>
</comment>
<evidence type="ECO:0000256" key="3">
    <source>
        <dbReference type="ARBA" id="ARBA00010617"/>
    </source>
</evidence>
<organism evidence="15 16">
    <name type="scientific">Physcomitrium patens</name>
    <name type="common">Spreading-leaved earth moss</name>
    <name type="synonym">Physcomitrella patens</name>
    <dbReference type="NCBI Taxonomy" id="3218"/>
    <lineage>
        <taxon>Eukaryota</taxon>
        <taxon>Viridiplantae</taxon>
        <taxon>Streptophyta</taxon>
        <taxon>Embryophyta</taxon>
        <taxon>Bryophyta</taxon>
        <taxon>Bryophytina</taxon>
        <taxon>Bryopsida</taxon>
        <taxon>Funariidae</taxon>
        <taxon>Funariales</taxon>
        <taxon>Funariaceae</taxon>
        <taxon>Physcomitrium</taxon>
    </lineage>
</organism>
<dbReference type="Pfam" id="PF00067">
    <property type="entry name" value="p450"/>
    <property type="match status" value="1"/>
</dbReference>
<keyword evidence="11 14" id="KW-0472">Membrane</keyword>
<feature type="binding site" description="axial binding residue" evidence="12">
    <location>
        <position position="472"/>
    </location>
    <ligand>
        <name>heme</name>
        <dbReference type="ChEBI" id="CHEBI:30413"/>
    </ligand>
    <ligandPart>
        <name>Fe</name>
        <dbReference type="ChEBI" id="CHEBI:18248"/>
    </ligandPart>
</feature>
<dbReference type="InterPro" id="IPR036396">
    <property type="entry name" value="Cyt_P450_sf"/>
</dbReference>
<reference evidence="15 16" key="2">
    <citation type="journal article" date="2018" name="Plant J.">
        <title>The Physcomitrella patens chromosome-scale assembly reveals moss genome structure and evolution.</title>
        <authorList>
            <person name="Lang D."/>
            <person name="Ullrich K.K."/>
            <person name="Murat F."/>
            <person name="Fuchs J."/>
            <person name="Jenkins J."/>
            <person name="Haas F.B."/>
            <person name="Piednoel M."/>
            <person name="Gundlach H."/>
            <person name="Van Bel M."/>
            <person name="Meyberg R."/>
            <person name="Vives C."/>
            <person name="Morata J."/>
            <person name="Symeonidi A."/>
            <person name="Hiss M."/>
            <person name="Muchero W."/>
            <person name="Kamisugi Y."/>
            <person name="Saleh O."/>
            <person name="Blanc G."/>
            <person name="Decker E.L."/>
            <person name="van Gessel N."/>
            <person name="Grimwood J."/>
            <person name="Hayes R.D."/>
            <person name="Graham S.W."/>
            <person name="Gunter L.E."/>
            <person name="McDaniel S.F."/>
            <person name="Hoernstein S.N.W."/>
            <person name="Larsson A."/>
            <person name="Li F.W."/>
            <person name="Perroud P.F."/>
            <person name="Phillips J."/>
            <person name="Ranjan P."/>
            <person name="Rokshar D.S."/>
            <person name="Rothfels C.J."/>
            <person name="Schneider L."/>
            <person name="Shu S."/>
            <person name="Stevenson D.W."/>
            <person name="Thummler F."/>
            <person name="Tillich M."/>
            <person name="Villarreal Aguilar J.C."/>
            <person name="Widiez T."/>
            <person name="Wong G.K."/>
            <person name="Wymore A."/>
            <person name="Zhang Y."/>
            <person name="Zimmer A.D."/>
            <person name="Quatrano R.S."/>
            <person name="Mayer K.F.X."/>
            <person name="Goodstein D."/>
            <person name="Casacuberta J.M."/>
            <person name="Vandepoele K."/>
            <person name="Reski R."/>
            <person name="Cuming A.C."/>
            <person name="Tuskan G.A."/>
            <person name="Maumus F."/>
            <person name="Salse J."/>
            <person name="Schmutz J."/>
            <person name="Rensing S.A."/>
        </authorList>
    </citation>
    <scope>NUCLEOTIDE SEQUENCE [LARGE SCALE GENOMIC DNA]</scope>
    <source>
        <strain evidence="15 16">cv. Gransden 2004</strain>
    </source>
</reference>
<accession>A0A7I4A9C1</accession>
<gene>
    <name evidence="15" type="primary">LOC112289071</name>
</gene>
<keyword evidence="8 13" id="KW-0560">Oxidoreductase</keyword>
<dbReference type="FunFam" id="1.10.630.10:FF:000039">
    <property type="entry name" value="Cytochrome P450"/>
    <property type="match status" value="1"/>
</dbReference>
<dbReference type="GO" id="GO:0016705">
    <property type="term" value="F:oxidoreductase activity, acting on paired donors, with incorporation or reduction of molecular oxygen"/>
    <property type="evidence" value="ECO:0007669"/>
    <property type="project" value="InterPro"/>
</dbReference>
<sequence length="524" mass="59177">MAIAAQDSANATQLTAVQMMEIGGMRAEWHVVLSACVTIATMVLTIMKLRKKIGKLPPGPRALPLIGNIHQIGDFSRRNLMQMAEKYGPIMYMRIGSKPLLVVSTAEAAHEFLKTQDKEWADRPTTTADKIFTNDHRNIVCAPYAAHWRHLRKICTMDLFTPKRLMSFRTPRTEEINQMMTSIHEDVAAGKEVKLHVKLGHLTTNNITRMLLGKRFFTVDEKGQMEAHRFKELVFELFRASSTPMIGDFIPWLKWVSIASGYVKYLKRVKADLDAFLQEFLEIKKAASDQATAERAKDFVDLLLEQKTVSGDGPLEDATIRSVIQASYDMLLAGTDTVSNAMEWTIAELMRHPECMRKLQQELDTVVGKSRIVSETDLPNLPYLQAVVKEVMRFYPPAPLSLPHQSIVPTTVCGYDLPAGTQLCINLYAIQRDPKYWPNPVQFNPDRFLNCDVDVGGTHFQLIPFGAGRRQCPGMPLGNLLLQISVARLVQAFEYSLPRGTKRNYFMNYYSGANKLTSGIMYLI</sequence>
<dbReference type="PROSITE" id="PS00086">
    <property type="entry name" value="CYTOCHROME_P450"/>
    <property type="match status" value="1"/>
</dbReference>
<keyword evidence="5 14" id="KW-0812">Transmembrane</keyword>
<dbReference type="SUPFAM" id="SSF48264">
    <property type="entry name" value="Cytochrome P450"/>
    <property type="match status" value="1"/>
</dbReference>
<evidence type="ECO:0000256" key="14">
    <source>
        <dbReference type="SAM" id="Phobius"/>
    </source>
</evidence>
<reference evidence="15" key="3">
    <citation type="submission" date="2020-12" db="UniProtKB">
        <authorList>
            <consortium name="EnsemblPlants"/>
        </authorList>
    </citation>
    <scope>IDENTIFICATION</scope>
</reference>
<evidence type="ECO:0000256" key="12">
    <source>
        <dbReference type="PIRSR" id="PIRSR602401-1"/>
    </source>
</evidence>
<evidence type="ECO:0000256" key="7">
    <source>
        <dbReference type="ARBA" id="ARBA00022989"/>
    </source>
</evidence>
<evidence type="ECO:0000313" key="15">
    <source>
        <dbReference type="EnsemblPlants" id="Pp3c11_7340V3.2"/>
    </source>
</evidence>
<comment type="subcellular location">
    <subcellularLocation>
        <location evidence="2">Membrane</location>
        <topology evidence="2">Single-pass membrane protein</topology>
    </subcellularLocation>
</comment>
<dbReference type="CDD" id="cd20618">
    <property type="entry name" value="CYP71_clan"/>
    <property type="match status" value="1"/>
</dbReference>
<evidence type="ECO:0000256" key="13">
    <source>
        <dbReference type="RuleBase" id="RU000461"/>
    </source>
</evidence>
<comment type="similarity">
    <text evidence="3 13">Belongs to the cytochrome P450 family.</text>
</comment>
<reference evidence="15 16" key="1">
    <citation type="journal article" date="2008" name="Science">
        <title>The Physcomitrella genome reveals evolutionary insights into the conquest of land by plants.</title>
        <authorList>
            <person name="Rensing S."/>
            <person name="Lang D."/>
            <person name="Zimmer A."/>
            <person name="Terry A."/>
            <person name="Salamov A."/>
            <person name="Shapiro H."/>
            <person name="Nishiyama T."/>
            <person name="Perroud P.-F."/>
            <person name="Lindquist E."/>
            <person name="Kamisugi Y."/>
            <person name="Tanahashi T."/>
            <person name="Sakakibara K."/>
            <person name="Fujita T."/>
            <person name="Oishi K."/>
            <person name="Shin-I T."/>
            <person name="Kuroki Y."/>
            <person name="Toyoda A."/>
            <person name="Suzuki Y."/>
            <person name="Hashimoto A."/>
            <person name="Yamaguchi K."/>
            <person name="Sugano A."/>
            <person name="Kohara Y."/>
            <person name="Fujiyama A."/>
            <person name="Anterola A."/>
            <person name="Aoki S."/>
            <person name="Ashton N."/>
            <person name="Barbazuk W.B."/>
            <person name="Barker E."/>
            <person name="Bennetzen J."/>
            <person name="Bezanilla M."/>
            <person name="Blankenship R."/>
            <person name="Cho S.H."/>
            <person name="Dutcher S."/>
            <person name="Estelle M."/>
            <person name="Fawcett J.A."/>
            <person name="Gundlach H."/>
            <person name="Hanada K."/>
            <person name="Heyl A."/>
            <person name="Hicks K.A."/>
            <person name="Hugh J."/>
            <person name="Lohr M."/>
            <person name="Mayer K."/>
            <person name="Melkozernov A."/>
            <person name="Murata T."/>
            <person name="Nelson D."/>
            <person name="Pils B."/>
            <person name="Prigge M."/>
            <person name="Reiss B."/>
            <person name="Renner T."/>
            <person name="Rombauts S."/>
            <person name="Rushton P."/>
            <person name="Sanderfoot A."/>
            <person name="Schween G."/>
            <person name="Shiu S.-H."/>
            <person name="Stueber K."/>
            <person name="Theodoulou F.L."/>
            <person name="Tu H."/>
            <person name="Van de Peer Y."/>
            <person name="Verrier P.J."/>
            <person name="Waters E."/>
            <person name="Wood A."/>
            <person name="Yang L."/>
            <person name="Cove D."/>
            <person name="Cuming A."/>
            <person name="Hasebe M."/>
            <person name="Lucas S."/>
            <person name="Mishler D.B."/>
            <person name="Reski R."/>
            <person name="Grigoriev I."/>
            <person name="Quatrano R.S."/>
            <person name="Boore J.L."/>
        </authorList>
    </citation>
    <scope>NUCLEOTIDE SEQUENCE [LARGE SCALE GENOMIC DNA]</scope>
    <source>
        <strain evidence="15 16">cv. Gransden 2004</strain>
    </source>
</reference>
<evidence type="ECO:0008006" key="17">
    <source>
        <dbReference type="Google" id="ProtNLM"/>
    </source>
</evidence>
<dbReference type="GO" id="GO:0004497">
    <property type="term" value="F:monooxygenase activity"/>
    <property type="evidence" value="ECO:0007669"/>
    <property type="project" value="UniProtKB-KW"/>
</dbReference>
<dbReference type="Proteomes" id="UP000006727">
    <property type="component" value="Chromosome 11"/>
</dbReference>
<protein>
    <recommendedName>
        <fullName evidence="17">Cytochrome P450</fullName>
    </recommendedName>
</protein>
<dbReference type="InterPro" id="IPR017972">
    <property type="entry name" value="Cyt_P450_CS"/>
</dbReference>
<evidence type="ECO:0000256" key="6">
    <source>
        <dbReference type="ARBA" id="ARBA00022723"/>
    </source>
</evidence>
<proteinExistence type="inferred from homology"/>
<evidence type="ECO:0000256" key="2">
    <source>
        <dbReference type="ARBA" id="ARBA00004167"/>
    </source>
</evidence>
<dbReference type="Gramene" id="Pp3c11_7340V3.2">
    <property type="protein sequence ID" value="Pp3c11_7340V3.2"/>
    <property type="gene ID" value="Pp3c11_7340"/>
</dbReference>
<dbReference type="InParanoid" id="A0A7I4A9C1"/>
<evidence type="ECO:0000256" key="8">
    <source>
        <dbReference type="ARBA" id="ARBA00023002"/>
    </source>
</evidence>
<keyword evidence="10 13" id="KW-0503">Monooxygenase</keyword>
<dbReference type="InterPro" id="IPR002401">
    <property type="entry name" value="Cyt_P450_E_grp-I"/>
</dbReference>
<dbReference type="EMBL" id="ABEU02000011">
    <property type="status" value="NOT_ANNOTATED_CDS"/>
    <property type="molecule type" value="Genomic_DNA"/>
</dbReference>
<dbReference type="EnsemblPlants" id="Pp3c11_7340V3.2">
    <property type="protein sequence ID" value="Pp3c11_7340V3.2"/>
    <property type="gene ID" value="Pp3c11_7340"/>
</dbReference>
<evidence type="ECO:0000256" key="4">
    <source>
        <dbReference type="ARBA" id="ARBA00022617"/>
    </source>
</evidence>
<dbReference type="InterPro" id="IPR001128">
    <property type="entry name" value="Cyt_P450"/>
</dbReference>
<dbReference type="PANTHER" id="PTHR47944">
    <property type="entry name" value="CYTOCHROME P450 98A9"/>
    <property type="match status" value="1"/>
</dbReference>
<name>A0A7I4A9C1_PHYPA</name>
<evidence type="ECO:0000256" key="5">
    <source>
        <dbReference type="ARBA" id="ARBA00022692"/>
    </source>
</evidence>
<dbReference type="AlphaFoldDB" id="A0A7I4A9C1"/>
<evidence type="ECO:0000256" key="10">
    <source>
        <dbReference type="ARBA" id="ARBA00023033"/>
    </source>
</evidence>
<evidence type="ECO:0000256" key="1">
    <source>
        <dbReference type="ARBA" id="ARBA00001971"/>
    </source>
</evidence>
<evidence type="ECO:0000313" key="16">
    <source>
        <dbReference type="Proteomes" id="UP000006727"/>
    </source>
</evidence>
<keyword evidence="4 12" id="KW-0349">Heme</keyword>
<dbReference type="Gene3D" id="1.10.630.10">
    <property type="entry name" value="Cytochrome P450"/>
    <property type="match status" value="1"/>
</dbReference>
<dbReference type="PRINTS" id="PR00463">
    <property type="entry name" value="EP450I"/>
</dbReference>
<keyword evidence="7 14" id="KW-1133">Transmembrane helix</keyword>
<dbReference type="PRINTS" id="PR00385">
    <property type="entry name" value="P450"/>
</dbReference>
<feature type="transmembrane region" description="Helical" evidence="14">
    <location>
        <begin position="29"/>
        <end position="47"/>
    </location>
</feature>
<dbReference type="GO" id="GO:0048731">
    <property type="term" value="P:system development"/>
    <property type="evidence" value="ECO:0000318"/>
    <property type="project" value="GO_Central"/>
</dbReference>
<keyword evidence="9 12" id="KW-0408">Iron</keyword>
<evidence type="ECO:0000256" key="9">
    <source>
        <dbReference type="ARBA" id="ARBA00023004"/>
    </source>
</evidence>
<dbReference type="GO" id="GO:0005506">
    <property type="term" value="F:iron ion binding"/>
    <property type="evidence" value="ECO:0007669"/>
    <property type="project" value="InterPro"/>
</dbReference>
<dbReference type="FunCoup" id="A0A7I4A9C1">
    <property type="interactions" value="858"/>
</dbReference>
<keyword evidence="6 12" id="KW-0479">Metal-binding</keyword>
<keyword evidence="16" id="KW-1185">Reference proteome</keyword>
<dbReference type="GO" id="GO:0016020">
    <property type="term" value="C:membrane"/>
    <property type="evidence" value="ECO:0007669"/>
    <property type="project" value="UniProtKB-SubCell"/>
</dbReference>
<dbReference type="PANTHER" id="PTHR47944:SF16">
    <property type="entry name" value="CYTOCHROME P450 FAMILY 1 SUBFAMILY A POLYPEPTIDE 1"/>
    <property type="match status" value="1"/>
</dbReference>
<dbReference type="GO" id="GO:0020037">
    <property type="term" value="F:heme binding"/>
    <property type="evidence" value="ECO:0007669"/>
    <property type="project" value="InterPro"/>
</dbReference>
<evidence type="ECO:0000256" key="11">
    <source>
        <dbReference type="ARBA" id="ARBA00023136"/>
    </source>
</evidence>